<reference evidence="2" key="1">
    <citation type="submission" date="2020-07" db="EMBL/GenBank/DDBJ databases">
        <authorList>
            <person name="Nazaruddin N."/>
        </authorList>
    </citation>
    <scope>NUCLEOTIDE SEQUENCE</scope>
</reference>
<accession>A0A6V7HIW6</accession>
<proteinExistence type="predicted"/>
<sequence length="214" mass="23891">ERKEKKKKRGEEGGEKEEDEGERAATSRLEVFRRDIKAGISNGAKAIVNEVLVWPFSSRDPLSSSWSLSSSLSIREHNLNHAWCRHQQAILFQHANVRACEHALLSRRERAYILRDVGPSIKPRALACTAEVKRGAGGRVVWEKEDQPAKRRGGGEELAGRQTSYLLYLTGDGVFLKQLTMRDGGRNPLPAHGPPPATRPPVFKKMFNAAESKT</sequence>
<dbReference type="AlphaFoldDB" id="A0A6V7HIW6"/>
<organism evidence="2 3">
    <name type="scientific">Heterotrigona itama</name>
    <dbReference type="NCBI Taxonomy" id="395501"/>
    <lineage>
        <taxon>Eukaryota</taxon>
        <taxon>Metazoa</taxon>
        <taxon>Ecdysozoa</taxon>
        <taxon>Arthropoda</taxon>
        <taxon>Hexapoda</taxon>
        <taxon>Insecta</taxon>
        <taxon>Pterygota</taxon>
        <taxon>Neoptera</taxon>
        <taxon>Endopterygota</taxon>
        <taxon>Hymenoptera</taxon>
        <taxon>Apocrita</taxon>
        <taxon>Aculeata</taxon>
        <taxon>Apoidea</taxon>
        <taxon>Anthophila</taxon>
        <taxon>Apidae</taxon>
        <taxon>Heterotrigona</taxon>
    </lineage>
</organism>
<dbReference type="OrthoDB" id="10620339at2759"/>
<gene>
    <name evidence="2" type="ORF">MHI_LOCUS926424</name>
</gene>
<feature type="region of interest" description="Disordered" evidence="1">
    <location>
        <begin position="1"/>
        <end position="25"/>
    </location>
</feature>
<keyword evidence="3" id="KW-1185">Reference proteome</keyword>
<evidence type="ECO:0000313" key="2">
    <source>
        <dbReference type="EMBL" id="CAD1480406.1"/>
    </source>
</evidence>
<feature type="non-terminal residue" evidence="2">
    <location>
        <position position="1"/>
    </location>
</feature>
<evidence type="ECO:0000313" key="3">
    <source>
        <dbReference type="Proteomes" id="UP000752696"/>
    </source>
</evidence>
<dbReference type="Proteomes" id="UP000752696">
    <property type="component" value="Unassembled WGS sequence"/>
</dbReference>
<evidence type="ECO:0000256" key="1">
    <source>
        <dbReference type="SAM" id="MobiDB-lite"/>
    </source>
</evidence>
<protein>
    <submittedName>
        <fullName evidence="2">Uncharacterized protein</fullName>
    </submittedName>
</protein>
<feature type="compositionally biased region" description="Basic and acidic residues" evidence="1">
    <location>
        <begin position="1"/>
        <end position="13"/>
    </location>
</feature>
<dbReference type="EMBL" id="CAJDYZ010011981">
    <property type="protein sequence ID" value="CAD1480406.1"/>
    <property type="molecule type" value="Genomic_DNA"/>
</dbReference>
<name>A0A6V7HIW6_9HYME</name>
<comment type="caution">
    <text evidence="2">The sequence shown here is derived from an EMBL/GenBank/DDBJ whole genome shotgun (WGS) entry which is preliminary data.</text>
</comment>
<feature type="non-terminal residue" evidence="2">
    <location>
        <position position="214"/>
    </location>
</feature>